<feature type="compositionally biased region" description="Polar residues" evidence="3">
    <location>
        <begin position="454"/>
        <end position="466"/>
    </location>
</feature>
<proteinExistence type="predicted"/>
<dbReference type="AlphaFoldDB" id="A0A3B0YAV6"/>
<dbReference type="PANTHER" id="PTHR30563">
    <property type="entry name" value="DNA RECOMBINATION PROTEIN RMUC"/>
    <property type="match status" value="1"/>
</dbReference>
<feature type="transmembrane region" description="Helical" evidence="4">
    <location>
        <begin position="6"/>
        <end position="28"/>
    </location>
</feature>
<keyword evidence="1" id="KW-0175">Coiled coil</keyword>
<evidence type="ECO:0000256" key="3">
    <source>
        <dbReference type="SAM" id="MobiDB-lite"/>
    </source>
</evidence>
<evidence type="ECO:0000256" key="4">
    <source>
        <dbReference type="SAM" id="Phobius"/>
    </source>
</evidence>
<evidence type="ECO:0000256" key="1">
    <source>
        <dbReference type="ARBA" id="ARBA00023054"/>
    </source>
</evidence>
<sequence>MTPFMSPVIISIILAAASLSAFLTWFLIHIRNLKIVTAYKSKIHHLQTTLDLERENFKQQTNAQQQLAHVFSTLSSEALRNNNDTFLQLAQENLKQFQIKAETTLDTKEKAIENLLKPIHDALHKTEQQIHEIENDRKQSFGALNQHLESLAKAHEQLQGETRNLVTALRRPEVRGKWGELTLKRVVELAGMIDRCDFFEQPASHSDQGLLRPDMIVRLPNEREIIVDAKTPLDAYLNAIEASDDATQQAELTRHAKNVRARIKELASKAYWHQFKQAPDFVVMFIPGEQFLSAATDIDRDLIEYALKQKIIISTPTTLVALLRAVAYGWRQQSLEKNAEQIKQLGEELYTRVAKFTEHLTNIGKSLGKTVEHYNMSIGTLERQIIPCARKMEELGIEADKSPELADQIETNVREIQAELPSKHKSDSSQATDSHSTTAVKKSNTIDDGKKTSNEANKSHPQLSDS</sequence>
<keyword evidence="4" id="KW-0472">Membrane</keyword>
<keyword evidence="2" id="KW-0233">DNA recombination</keyword>
<gene>
    <name evidence="5" type="ORF">MNBD_GAMMA12-1297</name>
</gene>
<feature type="compositionally biased region" description="Basic and acidic residues" evidence="3">
    <location>
        <begin position="444"/>
        <end position="453"/>
    </location>
</feature>
<keyword evidence="4" id="KW-1133">Transmembrane helix</keyword>
<protein>
    <submittedName>
        <fullName evidence="5">DNA recombination protein RmuC</fullName>
    </submittedName>
</protein>
<organism evidence="5">
    <name type="scientific">hydrothermal vent metagenome</name>
    <dbReference type="NCBI Taxonomy" id="652676"/>
    <lineage>
        <taxon>unclassified sequences</taxon>
        <taxon>metagenomes</taxon>
        <taxon>ecological metagenomes</taxon>
    </lineage>
</organism>
<name>A0A3B0YAV6_9ZZZZ</name>
<evidence type="ECO:0000256" key="2">
    <source>
        <dbReference type="ARBA" id="ARBA00023172"/>
    </source>
</evidence>
<dbReference type="Pfam" id="PF02646">
    <property type="entry name" value="RmuC"/>
    <property type="match status" value="1"/>
</dbReference>
<dbReference type="GO" id="GO:0006310">
    <property type="term" value="P:DNA recombination"/>
    <property type="evidence" value="ECO:0007669"/>
    <property type="project" value="UniProtKB-KW"/>
</dbReference>
<dbReference type="EMBL" id="UOFL01000018">
    <property type="protein sequence ID" value="VAW71329.1"/>
    <property type="molecule type" value="Genomic_DNA"/>
</dbReference>
<accession>A0A3B0YAV6</accession>
<keyword evidence="4" id="KW-0812">Transmembrane</keyword>
<reference evidence="5" key="1">
    <citation type="submission" date="2018-06" db="EMBL/GenBank/DDBJ databases">
        <authorList>
            <person name="Zhirakovskaya E."/>
        </authorList>
    </citation>
    <scope>NUCLEOTIDE SEQUENCE</scope>
</reference>
<feature type="region of interest" description="Disordered" evidence="3">
    <location>
        <begin position="417"/>
        <end position="466"/>
    </location>
</feature>
<dbReference type="PANTHER" id="PTHR30563:SF0">
    <property type="entry name" value="DNA RECOMBINATION PROTEIN RMUC"/>
    <property type="match status" value="1"/>
</dbReference>
<dbReference type="InterPro" id="IPR003798">
    <property type="entry name" value="DNA_recombination_RmuC"/>
</dbReference>
<feature type="compositionally biased region" description="Basic and acidic residues" evidence="3">
    <location>
        <begin position="417"/>
        <end position="427"/>
    </location>
</feature>
<feature type="compositionally biased region" description="Polar residues" evidence="3">
    <location>
        <begin position="428"/>
        <end position="443"/>
    </location>
</feature>
<evidence type="ECO:0000313" key="5">
    <source>
        <dbReference type="EMBL" id="VAW71329.1"/>
    </source>
</evidence>